<dbReference type="EC" id="2.7.7.38" evidence="5"/>
<evidence type="ECO:0000256" key="5">
    <source>
        <dbReference type="HAMAP-Rule" id="MF_00057"/>
    </source>
</evidence>
<evidence type="ECO:0000313" key="7">
    <source>
        <dbReference type="Proteomes" id="UP000218267"/>
    </source>
</evidence>
<dbReference type="KEGG" id="mbas:ALGA_2190"/>
<comment type="similarity">
    <text evidence="5">Belongs to the KdsB family.</text>
</comment>
<dbReference type="CDD" id="cd02517">
    <property type="entry name" value="CMP-KDO-Synthetase"/>
    <property type="match status" value="1"/>
</dbReference>
<dbReference type="NCBIfam" id="NF003950">
    <property type="entry name" value="PRK05450.1-3"/>
    <property type="match status" value="1"/>
</dbReference>
<evidence type="ECO:0000256" key="3">
    <source>
        <dbReference type="ARBA" id="ARBA00022695"/>
    </source>
</evidence>
<keyword evidence="5" id="KW-0963">Cytoplasm</keyword>
<protein>
    <recommendedName>
        <fullName evidence="5">3-deoxy-manno-octulosonate cytidylyltransferase</fullName>
        <ecNumber evidence="5">2.7.7.38</ecNumber>
    </recommendedName>
    <alternativeName>
        <fullName evidence="5">CMP-2-keto-3-deoxyoctulosonic acid synthase</fullName>
        <shortName evidence="5">CKS</shortName>
        <shortName evidence="5">CMP-KDO synthase</shortName>
    </alternativeName>
</protein>
<dbReference type="UniPathway" id="UPA00358">
    <property type="reaction ID" value="UER00476"/>
</dbReference>
<dbReference type="GO" id="GO:0016020">
    <property type="term" value="C:membrane"/>
    <property type="evidence" value="ECO:0007669"/>
    <property type="project" value="UniProtKB-SubCell"/>
</dbReference>
<dbReference type="PANTHER" id="PTHR42866:SF2">
    <property type="entry name" value="3-DEOXY-MANNO-OCTULOSONATE CYTIDYLYLTRANSFERASE, MITOCHONDRIAL"/>
    <property type="match status" value="1"/>
</dbReference>
<keyword evidence="7" id="KW-1185">Reference proteome</keyword>
<dbReference type="GO" id="GO:0005829">
    <property type="term" value="C:cytosol"/>
    <property type="evidence" value="ECO:0007669"/>
    <property type="project" value="TreeGrafter"/>
</dbReference>
<comment type="function">
    <text evidence="5">Activates KDO (a required 8-carbon sugar) for incorporation into bacterial lipopolysaccharide in Gram-negative bacteria.</text>
</comment>
<dbReference type="InterPro" id="IPR004528">
    <property type="entry name" value="KdsB"/>
</dbReference>
<gene>
    <name evidence="5" type="primary">kdsB</name>
    <name evidence="6" type="ORF">ALGA_2190</name>
</gene>
<evidence type="ECO:0000256" key="1">
    <source>
        <dbReference type="ARBA" id="ARBA00004370"/>
    </source>
</evidence>
<dbReference type="GO" id="GO:0033468">
    <property type="term" value="P:CMP-keto-3-deoxy-D-manno-octulosonic acid biosynthetic process"/>
    <property type="evidence" value="ECO:0007669"/>
    <property type="project" value="UniProtKB-UniRule"/>
</dbReference>
<dbReference type="NCBIfam" id="TIGR00466">
    <property type="entry name" value="kdsB"/>
    <property type="match status" value="1"/>
</dbReference>
<keyword evidence="3 5" id="KW-0548">Nucleotidyltransferase</keyword>
<evidence type="ECO:0000256" key="2">
    <source>
        <dbReference type="ARBA" id="ARBA00022679"/>
    </source>
</evidence>
<organism evidence="6 7">
    <name type="scientific">Labilibaculum antarcticum</name>
    <dbReference type="NCBI Taxonomy" id="1717717"/>
    <lineage>
        <taxon>Bacteria</taxon>
        <taxon>Pseudomonadati</taxon>
        <taxon>Bacteroidota</taxon>
        <taxon>Bacteroidia</taxon>
        <taxon>Marinilabiliales</taxon>
        <taxon>Marinifilaceae</taxon>
        <taxon>Labilibaculum</taxon>
    </lineage>
</organism>
<dbReference type="GO" id="GO:0008690">
    <property type="term" value="F:3-deoxy-manno-octulosonate cytidylyltransferase activity"/>
    <property type="evidence" value="ECO:0007669"/>
    <property type="project" value="UniProtKB-UniRule"/>
</dbReference>
<sequence length="249" mass="28487">MKFLGVIPARYASTRFPGKPLADINGKPMIQKVYEQALKALEHVYVATDDKRIEEAVKSFGGKVIMTSPNHQSGTDRIAEAAKLITQKLTIDFDVVINIQGDEPFIQPEQINSLKSCFNNPSTEIATLIKKITNSDEIFDPNKVKVVTAKDNRALYFSRSPIPFVRAENQEKWINKNSFFKHIGMYAYRFDTLMRITQLEQGDLELSESLEQLRWLENGYWIQTEITEHESIGIDTPEDLMRVKEMGLL</sequence>
<dbReference type="EMBL" id="AP018042">
    <property type="protein sequence ID" value="BAX80523.1"/>
    <property type="molecule type" value="Genomic_DNA"/>
</dbReference>
<proteinExistence type="inferred from homology"/>
<keyword evidence="4 5" id="KW-0448">Lipopolysaccharide biosynthesis</keyword>
<dbReference type="FunFam" id="3.90.550.10:FF:000011">
    <property type="entry name" value="3-deoxy-manno-octulosonate cytidylyltransferase"/>
    <property type="match status" value="1"/>
</dbReference>
<dbReference type="Pfam" id="PF02348">
    <property type="entry name" value="CTP_transf_3"/>
    <property type="match status" value="1"/>
</dbReference>
<dbReference type="PANTHER" id="PTHR42866">
    <property type="entry name" value="3-DEOXY-MANNO-OCTULOSONATE CYTIDYLYLTRANSFERASE"/>
    <property type="match status" value="1"/>
</dbReference>
<dbReference type="Gene3D" id="3.90.550.10">
    <property type="entry name" value="Spore Coat Polysaccharide Biosynthesis Protein SpsA, Chain A"/>
    <property type="match status" value="1"/>
</dbReference>
<accession>A0A1Y1CKD5</accession>
<dbReference type="InterPro" id="IPR003329">
    <property type="entry name" value="Cytidylyl_trans"/>
</dbReference>
<dbReference type="SUPFAM" id="SSF53448">
    <property type="entry name" value="Nucleotide-diphospho-sugar transferases"/>
    <property type="match status" value="1"/>
</dbReference>
<comment type="pathway">
    <text evidence="5">Nucleotide-sugar biosynthesis; CMP-3-deoxy-D-manno-octulosonate biosynthesis; CMP-3-deoxy-D-manno-octulosonate from 3-deoxy-D-manno-octulosonate and CTP: step 1/1.</text>
</comment>
<dbReference type="NCBIfam" id="NF003952">
    <property type="entry name" value="PRK05450.1-5"/>
    <property type="match status" value="1"/>
</dbReference>
<dbReference type="InterPro" id="IPR029044">
    <property type="entry name" value="Nucleotide-diphossugar_trans"/>
</dbReference>
<evidence type="ECO:0000256" key="4">
    <source>
        <dbReference type="ARBA" id="ARBA00022985"/>
    </source>
</evidence>
<dbReference type="Proteomes" id="UP000218267">
    <property type="component" value="Chromosome"/>
</dbReference>
<name>A0A1Y1CKD5_9BACT</name>
<dbReference type="OrthoDB" id="9815559at2"/>
<keyword evidence="2 5" id="KW-0808">Transferase</keyword>
<evidence type="ECO:0000313" key="6">
    <source>
        <dbReference type="EMBL" id="BAX80523.1"/>
    </source>
</evidence>
<dbReference type="HAMAP" id="MF_00057">
    <property type="entry name" value="KdsB"/>
    <property type="match status" value="1"/>
</dbReference>
<reference evidence="7" key="2">
    <citation type="journal article" date="2020" name="Antonie Van Leeuwenhoek">
        <title>Labilibaculum antarcticum sp. nov., a novel facultative anaerobic, psychrotorelant bacterium isolated from marine sediment of Antarctica.</title>
        <authorList>
            <person name="Watanabe M."/>
            <person name="Kojima H."/>
            <person name="Fukui M."/>
        </authorList>
    </citation>
    <scope>NUCLEOTIDE SEQUENCE [LARGE SCALE GENOMIC DNA]</scope>
    <source>
        <strain evidence="7">SPP2</strain>
    </source>
</reference>
<dbReference type="AlphaFoldDB" id="A0A1Y1CKD5"/>
<dbReference type="NCBIfam" id="NF009905">
    <property type="entry name" value="PRK13368.1"/>
    <property type="match status" value="1"/>
</dbReference>
<dbReference type="RefSeq" id="WP_096429372.1">
    <property type="nucleotide sequence ID" value="NZ_AP018042.1"/>
</dbReference>
<comment type="subcellular location">
    <subcellularLocation>
        <location evidence="5">Cytoplasm</location>
    </subcellularLocation>
    <subcellularLocation>
        <location evidence="1">Membrane</location>
    </subcellularLocation>
</comment>
<reference evidence="6 7" key="1">
    <citation type="journal article" date="2018" name="Mar. Genomics">
        <title>Complete genome sequence of Marinifilaceae bacterium strain SPP2, isolated from the Antarctic marine sediment.</title>
        <authorList>
            <person name="Watanabe M."/>
            <person name="Kojima H."/>
            <person name="Fukui M."/>
        </authorList>
    </citation>
    <scope>NUCLEOTIDE SEQUENCE [LARGE SCALE GENOMIC DNA]</scope>
    <source>
        <strain evidence="6 7">SPP2</strain>
    </source>
</reference>
<dbReference type="GO" id="GO:0009103">
    <property type="term" value="P:lipopolysaccharide biosynthetic process"/>
    <property type="evidence" value="ECO:0007669"/>
    <property type="project" value="UniProtKB-UniRule"/>
</dbReference>
<comment type="catalytic activity">
    <reaction evidence="5">
        <text>3-deoxy-alpha-D-manno-oct-2-ulosonate + CTP = CMP-3-deoxy-beta-D-manno-octulosonate + diphosphate</text>
        <dbReference type="Rhea" id="RHEA:23448"/>
        <dbReference type="ChEBI" id="CHEBI:33019"/>
        <dbReference type="ChEBI" id="CHEBI:37563"/>
        <dbReference type="ChEBI" id="CHEBI:85986"/>
        <dbReference type="ChEBI" id="CHEBI:85987"/>
        <dbReference type="EC" id="2.7.7.38"/>
    </reaction>
</comment>